<dbReference type="Proteomes" id="UP000199153">
    <property type="component" value="Unassembled WGS sequence"/>
</dbReference>
<sequence length="254" mass="28099">MAINILILTDYSAHAYNAAKYALNLPGVASNFYILHAGDSNKEGLNACIERLRKEATADGHKFHAILKNDNLIDATRKVVAEKDIDLIVMGASGRSSDQIKGIGTNTYNVLRKVKCPVLTVTENQEFKAWENLFFPIDYSVMLHGDMLEVFKKLPLLAVSVFNVWEINGNNQNGNQLGVIRQELNTRLSPRAVNFNAIDPNTQLGGQFWKDAKSSANLVVLMARNLKISDELLLHPPIQNGAQASRPPILILHG</sequence>
<keyword evidence="4" id="KW-1185">Reference proteome</keyword>
<dbReference type="InterPro" id="IPR006016">
    <property type="entry name" value="UspA"/>
</dbReference>
<dbReference type="Gene3D" id="3.40.50.12370">
    <property type="match status" value="1"/>
</dbReference>
<dbReference type="PRINTS" id="PR01438">
    <property type="entry name" value="UNVRSLSTRESS"/>
</dbReference>
<dbReference type="RefSeq" id="WP_093408988.1">
    <property type="nucleotide sequence ID" value="NZ_FOVL01000011.1"/>
</dbReference>
<dbReference type="STRING" id="287099.SAMN05660413_01978"/>
<dbReference type="InterPro" id="IPR006015">
    <property type="entry name" value="Universal_stress_UspA"/>
</dbReference>
<evidence type="ECO:0000313" key="3">
    <source>
        <dbReference type="EMBL" id="SFN64268.1"/>
    </source>
</evidence>
<dbReference type="OrthoDB" id="1413338at2"/>
<dbReference type="SUPFAM" id="SSF52402">
    <property type="entry name" value="Adenine nucleotide alpha hydrolases-like"/>
    <property type="match status" value="1"/>
</dbReference>
<reference evidence="3 4" key="1">
    <citation type="submission" date="2016-10" db="EMBL/GenBank/DDBJ databases">
        <authorList>
            <person name="de Groot N.N."/>
        </authorList>
    </citation>
    <scope>NUCLEOTIDE SEQUENCE [LARGE SCALE GENOMIC DNA]</scope>
    <source>
        <strain evidence="3 4">DSM 17794</strain>
    </source>
</reference>
<evidence type="ECO:0000256" key="1">
    <source>
        <dbReference type="ARBA" id="ARBA00008791"/>
    </source>
</evidence>
<name>A0A1I5APA6_9FLAO</name>
<organism evidence="3 4">
    <name type="scientific">Salegentibacter flavus</name>
    <dbReference type="NCBI Taxonomy" id="287099"/>
    <lineage>
        <taxon>Bacteria</taxon>
        <taxon>Pseudomonadati</taxon>
        <taxon>Bacteroidota</taxon>
        <taxon>Flavobacteriia</taxon>
        <taxon>Flavobacteriales</taxon>
        <taxon>Flavobacteriaceae</taxon>
        <taxon>Salegentibacter</taxon>
    </lineage>
</organism>
<gene>
    <name evidence="3" type="ORF">SAMN05660413_01978</name>
</gene>
<dbReference type="EMBL" id="FOVL01000011">
    <property type="protein sequence ID" value="SFN64268.1"/>
    <property type="molecule type" value="Genomic_DNA"/>
</dbReference>
<evidence type="ECO:0000313" key="4">
    <source>
        <dbReference type="Proteomes" id="UP000199153"/>
    </source>
</evidence>
<dbReference type="Pfam" id="PF00582">
    <property type="entry name" value="Usp"/>
    <property type="match status" value="1"/>
</dbReference>
<dbReference type="CDD" id="cd00293">
    <property type="entry name" value="USP-like"/>
    <property type="match status" value="1"/>
</dbReference>
<comment type="similarity">
    <text evidence="1">Belongs to the universal stress protein A family.</text>
</comment>
<proteinExistence type="inferred from homology"/>
<accession>A0A1I5APA6</accession>
<protein>
    <submittedName>
        <fullName evidence="3">Nucleotide-binding universal stress protein, UspA family</fullName>
    </submittedName>
</protein>
<evidence type="ECO:0000259" key="2">
    <source>
        <dbReference type="Pfam" id="PF00582"/>
    </source>
</evidence>
<feature type="domain" description="UspA" evidence="2">
    <location>
        <begin position="47"/>
        <end position="121"/>
    </location>
</feature>
<dbReference type="AlphaFoldDB" id="A0A1I5APA6"/>